<dbReference type="GO" id="GO:1904047">
    <property type="term" value="F:S-adenosyl-L-methionine binding"/>
    <property type="evidence" value="ECO:0007669"/>
    <property type="project" value="UniProtKB-UniRule"/>
</dbReference>
<dbReference type="HAMAP" id="MF_01589">
    <property type="entry name" value="Cx_SAM_synthase"/>
    <property type="match status" value="1"/>
</dbReference>
<feature type="binding site" evidence="3 4">
    <location>
        <begin position="60"/>
        <end position="62"/>
    </location>
    <ligand>
        <name>S-adenosyl-L-methionine</name>
        <dbReference type="ChEBI" id="CHEBI:59789"/>
    </ligand>
</feature>
<dbReference type="InterPro" id="IPR005271">
    <property type="entry name" value="CmoA"/>
</dbReference>
<dbReference type="Gene3D" id="3.40.50.150">
    <property type="entry name" value="Vaccinia Virus protein VP39"/>
    <property type="match status" value="1"/>
</dbReference>
<dbReference type="GO" id="GO:0016743">
    <property type="term" value="F:carboxyl- or carbamoyltransferase activity"/>
    <property type="evidence" value="ECO:0007669"/>
    <property type="project" value="UniProtKB-UniRule"/>
</dbReference>
<comment type="similarity">
    <text evidence="3">Belongs to the class I-like SAM-binding methyltransferase superfamily. Cx-SAM synthase family.</text>
</comment>
<evidence type="ECO:0000256" key="4">
    <source>
        <dbReference type="PIRSR" id="PIRSR006325-1"/>
    </source>
</evidence>
<sequence>MKDDLFTRATPEKFQFNEAVARVFDDMLERSVPLYRECLTMTAEWCRALAKPHSRIYDLGCSTGTLLDLLSQTGALPPSVELIGVDNSRPMIERAQKKLSAQARSFQFIEADLSQPFALENASVAILNYTLQFIPPDTRLKLLSQICTGLLPGGGLAIIEKIKGETAEMDAHFIAMHHEYKRRRGYSELEISAKRDALENVLIPWTLTENLAVLKKAGFSQIDVFFKWNNFTGLIALK</sequence>
<name>A0A7T0G4B6_9BACT</name>
<dbReference type="CDD" id="cd02440">
    <property type="entry name" value="AdoMet_MTases"/>
    <property type="match status" value="1"/>
</dbReference>
<dbReference type="PANTHER" id="PTHR43861:SF2">
    <property type="entry name" value="CARBOXY-S-ADENOSYL-L-METHIONINE SYNTHASE"/>
    <property type="match status" value="1"/>
</dbReference>
<dbReference type="PIRSF" id="PIRSF006325">
    <property type="entry name" value="MeTrfase_bac"/>
    <property type="match status" value="1"/>
</dbReference>
<dbReference type="EMBL" id="CP048620">
    <property type="protein sequence ID" value="QPJ66228.1"/>
    <property type="molecule type" value="Genomic_DNA"/>
</dbReference>
<feature type="binding site" evidence="3 4">
    <location>
        <position position="128"/>
    </location>
    <ligand>
        <name>S-adenosyl-L-methionine</name>
        <dbReference type="ChEBI" id="CHEBI:59789"/>
    </ligand>
</feature>
<evidence type="ECO:0000256" key="3">
    <source>
        <dbReference type="HAMAP-Rule" id="MF_01589"/>
    </source>
</evidence>
<dbReference type="NCBIfam" id="TIGR00740">
    <property type="entry name" value="carboxy-S-adenosyl-L-methionine synthase CmoA"/>
    <property type="match status" value="1"/>
</dbReference>
<keyword evidence="2 3" id="KW-0949">S-adenosyl-L-methionine</keyword>
<proteinExistence type="inferred from homology"/>
<evidence type="ECO:0000313" key="7">
    <source>
        <dbReference type="Proteomes" id="UP000594464"/>
    </source>
</evidence>
<dbReference type="AlphaFoldDB" id="A0A7T0G4B6"/>
<feature type="binding site" evidence="3">
    <location>
        <begin position="112"/>
        <end position="113"/>
    </location>
    <ligand>
        <name>S-adenosyl-L-methionine</name>
        <dbReference type="ChEBI" id="CHEBI:59789"/>
    </ligand>
</feature>
<evidence type="ECO:0000256" key="1">
    <source>
        <dbReference type="ARBA" id="ARBA00022679"/>
    </source>
</evidence>
<evidence type="ECO:0000256" key="2">
    <source>
        <dbReference type="ARBA" id="ARBA00022691"/>
    </source>
</evidence>
<dbReference type="SUPFAM" id="SSF53335">
    <property type="entry name" value="S-adenosyl-L-methionine-dependent methyltransferases"/>
    <property type="match status" value="1"/>
</dbReference>
<dbReference type="InterPro" id="IPR029063">
    <property type="entry name" value="SAM-dependent_MTases_sf"/>
</dbReference>
<dbReference type="GO" id="GO:0002098">
    <property type="term" value="P:tRNA wobble uridine modification"/>
    <property type="evidence" value="ECO:0007669"/>
    <property type="project" value="InterPro"/>
</dbReference>
<reference evidence="7" key="1">
    <citation type="submission" date="2020-02" db="EMBL/GenBank/DDBJ databases">
        <title>Genomic and physiological characterization of two novel Nitrospinaceae genera.</title>
        <authorList>
            <person name="Mueller A.J."/>
            <person name="Jung M.-Y."/>
            <person name="Strachan C.R."/>
            <person name="Herbold C.W."/>
            <person name="Kirkegaard R.H."/>
            <person name="Daims H."/>
        </authorList>
    </citation>
    <scope>NUCLEOTIDE SEQUENCE [LARGE SCALE GENOMIC DNA]</scope>
</reference>
<dbReference type="Pfam" id="PF13649">
    <property type="entry name" value="Methyltransf_25"/>
    <property type="match status" value="1"/>
</dbReference>
<dbReference type="KEGG" id="nva:G3M78_12820"/>
<dbReference type="PANTHER" id="PTHR43861">
    <property type="entry name" value="TRANS-ACONITATE 2-METHYLTRANSFERASE-RELATED"/>
    <property type="match status" value="1"/>
</dbReference>
<comment type="function">
    <text evidence="3">Catalyzes the conversion of S-adenosyl-L-methionine (SAM) to carboxy-S-adenosyl-L-methionine (Cx-SAM).</text>
</comment>
<feature type="binding site" evidence="3">
    <location>
        <position position="195"/>
    </location>
    <ligand>
        <name>S-adenosyl-L-methionine</name>
        <dbReference type="ChEBI" id="CHEBI:59789"/>
    </ligand>
</feature>
<evidence type="ECO:0000259" key="5">
    <source>
        <dbReference type="Pfam" id="PF13649"/>
    </source>
</evidence>
<evidence type="ECO:0000313" key="6">
    <source>
        <dbReference type="EMBL" id="QPJ66228.1"/>
    </source>
</evidence>
<accession>A0A7T0G4B6</accession>
<comment type="catalytic activity">
    <reaction evidence="3">
        <text>prephenate + S-adenosyl-L-methionine = carboxy-S-adenosyl-L-methionine + 3-phenylpyruvate + H2O</text>
        <dbReference type="Rhea" id="RHEA:51692"/>
        <dbReference type="ChEBI" id="CHEBI:15377"/>
        <dbReference type="ChEBI" id="CHEBI:18005"/>
        <dbReference type="ChEBI" id="CHEBI:29934"/>
        <dbReference type="ChEBI" id="CHEBI:59789"/>
        <dbReference type="ChEBI" id="CHEBI:134278"/>
    </reaction>
</comment>
<dbReference type="InterPro" id="IPR041698">
    <property type="entry name" value="Methyltransf_25"/>
</dbReference>
<feature type="binding site" evidence="3 4">
    <location>
        <position position="35"/>
    </location>
    <ligand>
        <name>S-adenosyl-L-methionine</name>
        <dbReference type="ChEBI" id="CHEBI:59789"/>
    </ligand>
</feature>
<keyword evidence="1 3" id="KW-0808">Transferase</keyword>
<feature type="domain" description="Methyltransferase" evidence="5">
    <location>
        <begin position="56"/>
        <end position="154"/>
    </location>
</feature>
<gene>
    <name evidence="3 6" type="primary">cmoA</name>
    <name evidence="6" type="ORF">G3M78_12820</name>
</gene>
<feature type="binding site" evidence="3 4">
    <location>
        <begin position="86"/>
        <end position="87"/>
    </location>
    <ligand>
        <name>S-adenosyl-L-methionine</name>
        <dbReference type="ChEBI" id="CHEBI:59789"/>
    </ligand>
</feature>
<dbReference type="Proteomes" id="UP000594464">
    <property type="component" value="Chromosome"/>
</dbReference>
<dbReference type="EC" id="2.1.3.-" evidence="3"/>
<protein>
    <recommendedName>
        <fullName evidence="3">Carboxy-S-adenosyl-L-methionine synthase</fullName>
        <shortName evidence="3">Cx-SAM synthase</shortName>
        <ecNumber evidence="3">2.1.3.-</ecNumber>
    </recommendedName>
</protein>
<organism evidence="6 7">
    <name type="scientific">Candidatus Nitrohelix vancouverensis</name>
    <dbReference type="NCBI Taxonomy" id="2705534"/>
    <lineage>
        <taxon>Bacteria</taxon>
        <taxon>Pseudomonadati</taxon>
        <taxon>Nitrospinota/Tectimicrobiota group</taxon>
        <taxon>Nitrospinota</taxon>
        <taxon>Nitrospinia</taxon>
        <taxon>Nitrospinales</taxon>
        <taxon>Nitrospinaceae</taxon>
        <taxon>Candidatus Nitrohelix</taxon>
    </lineage>
</organism>